<name>A0A0M1LIM3_CLOBO</name>
<proteinExistence type="predicted"/>
<feature type="compositionally biased region" description="Basic residues" evidence="1">
    <location>
        <begin position="306"/>
        <end position="315"/>
    </location>
</feature>
<reference evidence="5 6" key="1">
    <citation type="submission" date="2019-04" db="EMBL/GenBank/DDBJ databases">
        <title>Genome sequencing of Clostridium botulinum Groups I-IV and Clostridium butyricum.</title>
        <authorList>
            <person name="Brunt J."/>
            <person name="Van Vliet A.H.M."/>
            <person name="Stringer S.C."/>
            <person name="Carter A.T."/>
            <person name="Peck M.W."/>
        </authorList>
    </citation>
    <scope>NUCLEOTIDE SEQUENCE [LARGE SCALE GENOMIC DNA]</scope>
    <source>
        <strain evidence="3 6">1605</strain>
        <strain evidence="4 5">CB-K-33E</strain>
    </source>
</reference>
<dbReference type="AlphaFoldDB" id="A0A0M1LIM3"/>
<evidence type="ECO:0000313" key="3">
    <source>
        <dbReference type="EMBL" id="NFF88157.1"/>
    </source>
</evidence>
<sequence>MKERKFVKLRVDMYGDTKFKIIDTMEERDLIHYIWTRLLTLAGKVNLEGKLYMSKSIPYSIETLAIEFNRGVSKIKLALNVFKDLEMIELSKDNVYRVKNFAKHQNIKVKEKVDKLDEKKGFNDKEEFNDKKIISNNLNLQDCKSEFNYEKNLMDIEDMTESEVCQEAELISKEHDENVLNIELKGKEYKLKETKTISEKEANKNNASILNKKSNIEACTKISTRLKENKKETIENNYEKHNKTDANTKVENYNIEVKAANEDNIVNIKNKKSKIKLLNNHNIGKKEKSQGINLNMNLLSNEENNKKKKSKKPKKKSEDIEELFFEEDRYDDIVKPTEWSDESILNGNVVKIFNLG</sequence>
<evidence type="ECO:0000313" key="4">
    <source>
        <dbReference type="EMBL" id="NFN35684.1"/>
    </source>
</evidence>
<protein>
    <submittedName>
        <fullName evidence="3">Replisome organizer</fullName>
    </submittedName>
</protein>
<dbReference type="Proteomes" id="UP000473681">
    <property type="component" value="Unassembled WGS sequence"/>
</dbReference>
<feature type="domain" description="Phage replisome organiser N-terminal" evidence="2">
    <location>
        <begin position="6"/>
        <end position="116"/>
    </location>
</feature>
<dbReference type="InterPro" id="IPR010056">
    <property type="entry name" value="Phage_rep_org__N"/>
</dbReference>
<dbReference type="RefSeq" id="WP_053341966.1">
    <property type="nucleotide sequence ID" value="NZ_LFPG01000004.1"/>
</dbReference>
<dbReference type="Proteomes" id="UP000476820">
    <property type="component" value="Unassembled WGS sequence"/>
</dbReference>
<accession>A0A0M1LIM3</accession>
<dbReference type="OrthoDB" id="3199595at2"/>
<organism evidence="3 6">
    <name type="scientific">Clostridium botulinum</name>
    <dbReference type="NCBI Taxonomy" id="1491"/>
    <lineage>
        <taxon>Bacteria</taxon>
        <taxon>Bacillati</taxon>
        <taxon>Bacillota</taxon>
        <taxon>Clostridia</taxon>
        <taxon>Eubacteriales</taxon>
        <taxon>Clostridiaceae</taxon>
        <taxon>Clostridium</taxon>
    </lineage>
</organism>
<evidence type="ECO:0000256" key="1">
    <source>
        <dbReference type="SAM" id="MobiDB-lite"/>
    </source>
</evidence>
<feature type="region of interest" description="Disordered" evidence="1">
    <location>
        <begin position="297"/>
        <end position="318"/>
    </location>
</feature>
<dbReference type="NCBIfam" id="TIGR01714">
    <property type="entry name" value="phage_rep_org_N"/>
    <property type="match status" value="1"/>
</dbReference>
<gene>
    <name evidence="3" type="ORF">FC774_09795</name>
    <name evidence="4" type="ORF">FDB51_11230</name>
</gene>
<comment type="caution">
    <text evidence="3">The sequence shown here is derived from an EMBL/GenBank/DDBJ whole genome shotgun (WGS) entry which is preliminary data.</text>
</comment>
<evidence type="ECO:0000259" key="2">
    <source>
        <dbReference type="Pfam" id="PF09681"/>
    </source>
</evidence>
<dbReference type="Pfam" id="PF09681">
    <property type="entry name" value="Phage_rep_org_N"/>
    <property type="match status" value="1"/>
</dbReference>
<dbReference type="EMBL" id="SWVK01000014">
    <property type="protein sequence ID" value="NFN35684.1"/>
    <property type="molecule type" value="Genomic_DNA"/>
</dbReference>
<evidence type="ECO:0000313" key="5">
    <source>
        <dbReference type="Proteomes" id="UP000473681"/>
    </source>
</evidence>
<evidence type="ECO:0000313" key="6">
    <source>
        <dbReference type="Proteomes" id="UP000476820"/>
    </source>
</evidence>
<dbReference type="EMBL" id="SWOV01000023">
    <property type="protein sequence ID" value="NFF88157.1"/>
    <property type="molecule type" value="Genomic_DNA"/>
</dbReference>